<feature type="domain" description="Type I restriction modification DNA specificity" evidence="5">
    <location>
        <begin position="4"/>
        <end position="173"/>
    </location>
</feature>
<comment type="similarity">
    <text evidence="1">Belongs to the type-I restriction system S methylase family.</text>
</comment>
<dbReference type="Pfam" id="PF01420">
    <property type="entry name" value="Methylase_S"/>
    <property type="match status" value="1"/>
</dbReference>
<comment type="caution">
    <text evidence="6">The sequence shown here is derived from an EMBL/GenBank/DDBJ whole genome shotgun (WGS) entry which is preliminary data.</text>
</comment>
<evidence type="ECO:0000259" key="5">
    <source>
        <dbReference type="Pfam" id="PF01420"/>
    </source>
</evidence>
<evidence type="ECO:0000256" key="3">
    <source>
        <dbReference type="ARBA" id="ARBA00023125"/>
    </source>
</evidence>
<keyword evidence="2" id="KW-0680">Restriction system</keyword>
<evidence type="ECO:0000313" key="7">
    <source>
        <dbReference type="Proteomes" id="UP000198811"/>
    </source>
</evidence>
<name>A0ABY0QJ97_CLOCO</name>
<dbReference type="InterPro" id="IPR051212">
    <property type="entry name" value="Type-I_RE_S_subunit"/>
</dbReference>
<dbReference type="Gene3D" id="3.90.220.20">
    <property type="entry name" value="DNA methylase specificity domains"/>
    <property type="match status" value="1"/>
</dbReference>
<evidence type="ECO:0000256" key="1">
    <source>
        <dbReference type="ARBA" id="ARBA00010923"/>
    </source>
</evidence>
<evidence type="ECO:0000313" key="6">
    <source>
        <dbReference type="EMBL" id="SDK95261.1"/>
    </source>
</evidence>
<dbReference type="Proteomes" id="UP000198811">
    <property type="component" value="Unassembled WGS sequence"/>
</dbReference>
<protein>
    <submittedName>
        <fullName evidence="6">Type I restriction enzyme, S subunit</fullName>
    </submittedName>
</protein>
<dbReference type="RefSeq" id="WP_143012622.1">
    <property type="nucleotide sequence ID" value="NZ_FNGL01000003.1"/>
</dbReference>
<accession>A0ABY0QJ97</accession>
<gene>
    <name evidence="6" type="ORF">SAMN05216497_10334</name>
</gene>
<dbReference type="InterPro" id="IPR000055">
    <property type="entry name" value="Restrct_endonuc_typeI_TRD"/>
</dbReference>
<sequence>MGKIGNVINGNSINAKIKQEKYSNIEKGYSYIATKDIDLETSKIDYNNGIRIPFEEKEIFKIAPKNSILICSEGGSAGKKVGFIEKEVAFVNKLFNFNGYINNINRYIYYLWKSPFFNEKFENVKTGIIGGVSINNFKNILIPLPPLAEQKRIIEKVDMIMDMLDKLEKELIINI</sequence>
<dbReference type="SUPFAM" id="SSF116734">
    <property type="entry name" value="DNA methylase specificity domain"/>
    <property type="match status" value="1"/>
</dbReference>
<keyword evidence="3" id="KW-0238">DNA-binding</keyword>
<organism evidence="6 7">
    <name type="scientific">Clostridium cochlearium</name>
    <dbReference type="NCBI Taxonomy" id="1494"/>
    <lineage>
        <taxon>Bacteria</taxon>
        <taxon>Bacillati</taxon>
        <taxon>Bacillota</taxon>
        <taxon>Clostridia</taxon>
        <taxon>Eubacteriales</taxon>
        <taxon>Clostridiaceae</taxon>
        <taxon>Clostridium</taxon>
    </lineage>
</organism>
<evidence type="ECO:0000256" key="2">
    <source>
        <dbReference type="ARBA" id="ARBA00022747"/>
    </source>
</evidence>
<comment type="subunit">
    <text evidence="4">The methyltransferase is composed of M and S polypeptides.</text>
</comment>
<evidence type="ECO:0000256" key="4">
    <source>
        <dbReference type="ARBA" id="ARBA00038652"/>
    </source>
</evidence>
<keyword evidence="7" id="KW-1185">Reference proteome</keyword>
<reference evidence="6 7" key="1">
    <citation type="submission" date="2016-10" db="EMBL/GenBank/DDBJ databases">
        <authorList>
            <person name="Varghese N."/>
            <person name="Submissions S."/>
        </authorList>
    </citation>
    <scope>NUCLEOTIDE SEQUENCE [LARGE SCALE GENOMIC DNA]</scope>
    <source>
        <strain evidence="6 7">NLAE-zl-C224</strain>
    </source>
</reference>
<dbReference type="InterPro" id="IPR044946">
    <property type="entry name" value="Restrct_endonuc_typeI_TRD_sf"/>
</dbReference>
<dbReference type="PANTHER" id="PTHR43140">
    <property type="entry name" value="TYPE-1 RESTRICTION ENZYME ECOKI SPECIFICITY PROTEIN"/>
    <property type="match status" value="1"/>
</dbReference>
<proteinExistence type="inferred from homology"/>
<dbReference type="PANTHER" id="PTHR43140:SF1">
    <property type="entry name" value="TYPE I RESTRICTION ENZYME ECOKI SPECIFICITY SUBUNIT"/>
    <property type="match status" value="1"/>
</dbReference>
<dbReference type="EMBL" id="FNGL01000003">
    <property type="protein sequence ID" value="SDK95261.1"/>
    <property type="molecule type" value="Genomic_DNA"/>
</dbReference>